<organism evidence="1">
    <name type="scientific">Eucalyptus grandis</name>
    <name type="common">Flooded gum</name>
    <dbReference type="NCBI Taxonomy" id="71139"/>
    <lineage>
        <taxon>Eukaryota</taxon>
        <taxon>Viridiplantae</taxon>
        <taxon>Streptophyta</taxon>
        <taxon>Embryophyta</taxon>
        <taxon>Tracheophyta</taxon>
        <taxon>Spermatophyta</taxon>
        <taxon>Magnoliopsida</taxon>
        <taxon>eudicotyledons</taxon>
        <taxon>Gunneridae</taxon>
        <taxon>Pentapetalae</taxon>
        <taxon>rosids</taxon>
        <taxon>malvids</taxon>
        <taxon>Myrtales</taxon>
        <taxon>Myrtaceae</taxon>
        <taxon>Myrtoideae</taxon>
        <taxon>Eucalypteae</taxon>
        <taxon>Eucalyptus</taxon>
    </lineage>
</organism>
<sequence>MSLPQISSPPTLPIEPGVQLVSKSMFDQLLHKFPESEHVGFDYKQSALWSPLIKRNAFLSSLGKVITDHGILEKAGSITDEECCKQHEDVLWNFGAFPRNRQYTAFYQI</sequence>
<dbReference type="AlphaFoldDB" id="A0A059CCW8"/>
<evidence type="ECO:0000313" key="1">
    <source>
        <dbReference type="EMBL" id="KCW76089.1"/>
    </source>
</evidence>
<protein>
    <submittedName>
        <fullName evidence="1">Uncharacterized protein</fullName>
    </submittedName>
</protein>
<dbReference type="PANTHER" id="PTHR34287:SF2">
    <property type="match status" value="1"/>
</dbReference>
<gene>
    <name evidence="1" type="ORF">EUGRSUZ_D00467</name>
</gene>
<dbReference type="PANTHER" id="PTHR34287">
    <property type="entry name" value="OS06G0551500 PROTEIN-RELATED"/>
    <property type="match status" value="1"/>
</dbReference>
<dbReference type="Gramene" id="KCW76089">
    <property type="protein sequence ID" value="KCW76089"/>
    <property type="gene ID" value="EUGRSUZ_D00467"/>
</dbReference>
<name>A0A059CCW8_EUCGR</name>
<dbReference type="InParanoid" id="A0A059CCW8"/>
<dbReference type="EMBL" id="KK198756">
    <property type="protein sequence ID" value="KCW76089.1"/>
    <property type="molecule type" value="Genomic_DNA"/>
</dbReference>
<proteinExistence type="predicted"/>
<accession>A0A059CCW8</accession>
<reference evidence="1" key="1">
    <citation type="submission" date="2013-07" db="EMBL/GenBank/DDBJ databases">
        <title>The genome of Eucalyptus grandis.</title>
        <authorList>
            <person name="Schmutz J."/>
            <person name="Hayes R."/>
            <person name="Myburg A."/>
            <person name="Tuskan G."/>
            <person name="Grattapaglia D."/>
            <person name="Rokhsar D.S."/>
        </authorList>
    </citation>
    <scope>NUCLEOTIDE SEQUENCE</scope>
    <source>
        <tissue evidence="1">Leaf extractions</tissue>
    </source>
</reference>